<dbReference type="Proteomes" id="UP000053750">
    <property type="component" value="Unassembled WGS sequence"/>
</dbReference>
<comment type="caution">
    <text evidence="1">The sequence shown here is derived from an EMBL/GenBank/DDBJ whole genome shotgun (WGS) entry which is preliminary data.</text>
</comment>
<sequence>MTGSGRFYCVRCNCLEESGEAEVLFKTGYFKVIHPLGCCVPAVEASSAGAPFAAAGLAEAETAMTLVVHAMAMPEAVADLQAEPDYTRFQVSLK</sequence>
<evidence type="ECO:0000313" key="2">
    <source>
        <dbReference type="Proteomes" id="UP000053750"/>
    </source>
</evidence>
<dbReference type="EMBL" id="JFHU01000154">
    <property type="protein sequence ID" value="EXX87542.1"/>
    <property type="molecule type" value="Genomic_DNA"/>
</dbReference>
<gene>
    <name evidence="1" type="ORF">BG53_04005</name>
</gene>
<protein>
    <submittedName>
        <fullName evidence="1">Uncharacterized protein</fullName>
    </submittedName>
</protein>
<dbReference type="OrthoDB" id="2641051at2"/>
<organism evidence="1 2">
    <name type="scientific">Paenibacillus darwinianus</name>
    <dbReference type="NCBI Taxonomy" id="1380763"/>
    <lineage>
        <taxon>Bacteria</taxon>
        <taxon>Bacillati</taxon>
        <taxon>Bacillota</taxon>
        <taxon>Bacilli</taxon>
        <taxon>Bacillales</taxon>
        <taxon>Paenibacillaceae</taxon>
        <taxon>Paenibacillus</taxon>
    </lineage>
</organism>
<evidence type="ECO:0000313" key="1">
    <source>
        <dbReference type="EMBL" id="EXX87542.1"/>
    </source>
</evidence>
<keyword evidence="2" id="KW-1185">Reference proteome</keyword>
<dbReference type="AlphaFoldDB" id="A0A9W5S1C6"/>
<proteinExistence type="predicted"/>
<name>A0A9W5S1C6_9BACL</name>
<accession>A0A9W5S1C6</accession>
<dbReference type="RefSeq" id="WP_036582961.1">
    <property type="nucleotide sequence ID" value="NZ_KK082150.1"/>
</dbReference>
<reference evidence="1 2" key="1">
    <citation type="submission" date="2014-02" db="EMBL/GenBank/DDBJ databases">
        <title>Genome sequence of Paenibacillus darwinianus reveals adaptive mechanisms for survival in Antarctic soils.</title>
        <authorList>
            <person name="Dsouza M."/>
            <person name="Taylor M.W."/>
            <person name="Turner S.J."/>
            <person name="Aislabie J."/>
        </authorList>
    </citation>
    <scope>NUCLEOTIDE SEQUENCE [LARGE SCALE GENOMIC DNA]</scope>
    <source>
        <strain evidence="1 2">CE1</strain>
    </source>
</reference>